<feature type="compositionally biased region" description="Low complexity" evidence="1">
    <location>
        <begin position="183"/>
        <end position="206"/>
    </location>
</feature>
<keyword evidence="4" id="KW-1185">Reference proteome</keyword>
<evidence type="ECO:0000313" key="4">
    <source>
        <dbReference type="Proteomes" id="UP000653454"/>
    </source>
</evidence>
<name>A0A8S4ER53_PLUXY</name>
<protein>
    <submittedName>
        <fullName evidence="3">(diamondback moth) hypothetical protein</fullName>
    </submittedName>
</protein>
<accession>A0A8S4ER53</accession>
<evidence type="ECO:0000256" key="2">
    <source>
        <dbReference type="SAM" id="SignalP"/>
    </source>
</evidence>
<proteinExistence type="predicted"/>
<evidence type="ECO:0000256" key="1">
    <source>
        <dbReference type="SAM" id="MobiDB-lite"/>
    </source>
</evidence>
<organism evidence="3 4">
    <name type="scientific">Plutella xylostella</name>
    <name type="common">Diamondback moth</name>
    <name type="synonym">Plutella maculipennis</name>
    <dbReference type="NCBI Taxonomy" id="51655"/>
    <lineage>
        <taxon>Eukaryota</taxon>
        <taxon>Metazoa</taxon>
        <taxon>Ecdysozoa</taxon>
        <taxon>Arthropoda</taxon>
        <taxon>Hexapoda</taxon>
        <taxon>Insecta</taxon>
        <taxon>Pterygota</taxon>
        <taxon>Neoptera</taxon>
        <taxon>Endopterygota</taxon>
        <taxon>Lepidoptera</taxon>
        <taxon>Glossata</taxon>
        <taxon>Ditrysia</taxon>
        <taxon>Yponomeutoidea</taxon>
        <taxon>Plutellidae</taxon>
        <taxon>Plutella</taxon>
    </lineage>
</organism>
<dbReference type="AlphaFoldDB" id="A0A8S4ER53"/>
<feature type="signal peptide" evidence="2">
    <location>
        <begin position="1"/>
        <end position="22"/>
    </location>
</feature>
<dbReference type="Proteomes" id="UP000653454">
    <property type="component" value="Unassembled WGS sequence"/>
</dbReference>
<feature type="compositionally biased region" description="Polar residues" evidence="1">
    <location>
        <begin position="207"/>
        <end position="218"/>
    </location>
</feature>
<reference evidence="3" key="1">
    <citation type="submission" date="2020-11" db="EMBL/GenBank/DDBJ databases">
        <authorList>
            <person name="Whiteford S."/>
        </authorList>
    </citation>
    <scope>NUCLEOTIDE SEQUENCE</scope>
</reference>
<feature type="region of interest" description="Disordered" evidence="1">
    <location>
        <begin position="170"/>
        <end position="218"/>
    </location>
</feature>
<evidence type="ECO:0000313" key="3">
    <source>
        <dbReference type="EMBL" id="CAG9117811.1"/>
    </source>
</evidence>
<feature type="chain" id="PRO_5035842503" evidence="2">
    <location>
        <begin position="23"/>
        <end position="236"/>
    </location>
</feature>
<dbReference type="EMBL" id="CAJHNJ030000020">
    <property type="protein sequence ID" value="CAG9117811.1"/>
    <property type="molecule type" value="Genomic_DNA"/>
</dbReference>
<feature type="compositionally biased region" description="Polar residues" evidence="1">
    <location>
        <begin position="172"/>
        <end position="182"/>
    </location>
</feature>
<comment type="caution">
    <text evidence="3">The sequence shown here is derived from an EMBL/GenBank/DDBJ whole genome shotgun (WGS) entry which is preliminary data.</text>
</comment>
<sequence length="236" mass="25435">MKFVAVCACIAVVVLQMSGTNGSSVGAYSYQDTDGNRYSGTYGPRDGPVFTPYFSFPPYPGGDDDNSVNDYVPDFIRNLENSIQEMINRNLQNQQLALAASRGAFDYFGGGYIPNFATRFAPYVPFENSQFPGGNYAGGNFQNPGGFGDNSAFAYGAIGPDYRHQIAAINPENPSMPNVNLRSSFSDSDSPPGGYKSVSSFSSSISTNVNGKETVQRQAKTVIDDNGKVTEYKVQS</sequence>
<keyword evidence="2" id="KW-0732">Signal</keyword>
<gene>
    <name evidence="3" type="ORF">PLXY2_LOCUS6453</name>
</gene>